<dbReference type="EMBL" id="OK104808">
    <property type="protein sequence ID" value="UCU83344.1"/>
    <property type="molecule type" value="mRNA"/>
</dbReference>
<dbReference type="Gene3D" id="4.10.75.10">
    <property type="entry name" value="Elafin-like"/>
    <property type="match status" value="1"/>
</dbReference>
<protein>
    <submittedName>
        <fullName evidence="3">Crustin</fullName>
    </submittedName>
</protein>
<dbReference type="SUPFAM" id="SSF57256">
    <property type="entry name" value="Elafin-like"/>
    <property type="match status" value="1"/>
</dbReference>
<reference evidence="3" key="1">
    <citation type="submission" date="2021-09" db="EMBL/GenBank/DDBJ databases">
        <title>Cloning and identification of two crustins in Eriocheir hepuensis and their expression in response to Vibrio alginolyticus-induced stress.</title>
        <authorList>
            <person name="Ren T."/>
        </authorList>
    </citation>
    <scope>NUCLEOTIDE SEQUENCE</scope>
</reference>
<feature type="chain" id="PRO_5035434085" evidence="1">
    <location>
        <begin position="22"/>
        <end position="104"/>
    </location>
</feature>
<gene>
    <name evidence="3" type="primary">cru1</name>
</gene>
<accession>A0A8K1JVV2</accession>
<evidence type="ECO:0000256" key="1">
    <source>
        <dbReference type="SAM" id="SignalP"/>
    </source>
</evidence>
<name>A0A8K1JVV2_9EUCA</name>
<dbReference type="SMART" id="SM00217">
    <property type="entry name" value="WAP"/>
    <property type="match status" value="1"/>
</dbReference>
<dbReference type="GO" id="GO:0030414">
    <property type="term" value="F:peptidase inhibitor activity"/>
    <property type="evidence" value="ECO:0007669"/>
    <property type="project" value="InterPro"/>
</dbReference>
<dbReference type="GO" id="GO:0005576">
    <property type="term" value="C:extracellular region"/>
    <property type="evidence" value="ECO:0007669"/>
    <property type="project" value="InterPro"/>
</dbReference>
<dbReference type="PROSITE" id="PS51390">
    <property type="entry name" value="WAP"/>
    <property type="match status" value="1"/>
</dbReference>
<proteinExistence type="evidence at transcript level"/>
<dbReference type="InterPro" id="IPR036645">
    <property type="entry name" value="Elafin-like_sf"/>
</dbReference>
<evidence type="ECO:0000259" key="2">
    <source>
        <dbReference type="PROSITE" id="PS51390"/>
    </source>
</evidence>
<sequence length="104" mass="11573">MMRPLLLLLLVVTLYGGGCHATCRYWCKTPENQTYCCEDEREIPSKVGLKPGKCPPVRPVCPPTRGFFEPPKTCSNDGSCYGADKCCFDRCLGEHVCKPIQTRG</sequence>
<dbReference type="AlphaFoldDB" id="A0A8K1JVV2"/>
<organism evidence="3">
    <name type="scientific">Eriocheir hepuensis</name>
    <dbReference type="NCBI Taxonomy" id="168195"/>
    <lineage>
        <taxon>Eukaryota</taxon>
        <taxon>Metazoa</taxon>
        <taxon>Ecdysozoa</taxon>
        <taxon>Arthropoda</taxon>
        <taxon>Crustacea</taxon>
        <taxon>Multicrustacea</taxon>
        <taxon>Malacostraca</taxon>
        <taxon>Eumalacostraca</taxon>
        <taxon>Eucarida</taxon>
        <taxon>Decapoda</taxon>
        <taxon>Pleocyemata</taxon>
        <taxon>Brachyura</taxon>
        <taxon>Eubrachyura</taxon>
        <taxon>Grapsoidea</taxon>
        <taxon>Varunidae</taxon>
        <taxon>Eriocheir</taxon>
    </lineage>
</organism>
<evidence type="ECO:0000313" key="3">
    <source>
        <dbReference type="EMBL" id="UCU83344.1"/>
    </source>
</evidence>
<feature type="domain" description="WAP" evidence="2">
    <location>
        <begin position="47"/>
        <end position="101"/>
    </location>
</feature>
<keyword evidence="1" id="KW-0732">Signal</keyword>
<dbReference type="Pfam" id="PF00095">
    <property type="entry name" value="WAP"/>
    <property type="match status" value="1"/>
</dbReference>
<dbReference type="InterPro" id="IPR008197">
    <property type="entry name" value="WAP_dom"/>
</dbReference>
<feature type="signal peptide" evidence="1">
    <location>
        <begin position="1"/>
        <end position="21"/>
    </location>
</feature>
<dbReference type="SMR" id="A0A8K1JVV2"/>